<reference evidence="1" key="1">
    <citation type="submission" date="2024-03" db="EMBL/GenBank/DDBJ databases">
        <title>WGS assembly of Saponaria officinalis var. Norfolk2.</title>
        <authorList>
            <person name="Jenkins J."/>
            <person name="Shu S."/>
            <person name="Grimwood J."/>
            <person name="Barry K."/>
            <person name="Goodstein D."/>
            <person name="Schmutz J."/>
            <person name="Leebens-Mack J."/>
            <person name="Osbourn A."/>
        </authorList>
    </citation>
    <scope>NUCLEOTIDE SEQUENCE [LARGE SCALE GENOMIC DNA]</scope>
    <source>
        <strain evidence="1">JIC</strain>
    </source>
</reference>
<evidence type="ECO:0000313" key="2">
    <source>
        <dbReference type="Proteomes" id="UP001443914"/>
    </source>
</evidence>
<name>A0AAW1KC25_SAPOF</name>
<accession>A0AAW1KC25</accession>
<sequence>MSTKCGHSWNRNDKRIREMSRAKLEKCEWTLLDLLWKIIHVEILSMGNWCTQVLAICELKRKPGILLKCKSLELNTYLVKSLPGIERLMQKSPYLETLLVDMSYGQVESFDKSLDFSCENYWESKEKFFQNAQ</sequence>
<protein>
    <submittedName>
        <fullName evidence="1">Uncharacterized protein</fullName>
    </submittedName>
</protein>
<dbReference type="EMBL" id="JBDFQZ010000006">
    <property type="protein sequence ID" value="KAK9714755.1"/>
    <property type="molecule type" value="Genomic_DNA"/>
</dbReference>
<organism evidence="1 2">
    <name type="scientific">Saponaria officinalis</name>
    <name type="common">Common soapwort</name>
    <name type="synonym">Lychnis saponaria</name>
    <dbReference type="NCBI Taxonomy" id="3572"/>
    <lineage>
        <taxon>Eukaryota</taxon>
        <taxon>Viridiplantae</taxon>
        <taxon>Streptophyta</taxon>
        <taxon>Embryophyta</taxon>
        <taxon>Tracheophyta</taxon>
        <taxon>Spermatophyta</taxon>
        <taxon>Magnoliopsida</taxon>
        <taxon>eudicotyledons</taxon>
        <taxon>Gunneridae</taxon>
        <taxon>Pentapetalae</taxon>
        <taxon>Caryophyllales</taxon>
        <taxon>Caryophyllaceae</taxon>
        <taxon>Caryophylleae</taxon>
        <taxon>Saponaria</taxon>
    </lineage>
</organism>
<keyword evidence="2" id="KW-1185">Reference proteome</keyword>
<comment type="caution">
    <text evidence="1">The sequence shown here is derived from an EMBL/GenBank/DDBJ whole genome shotgun (WGS) entry which is preliminary data.</text>
</comment>
<gene>
    <name evidence="1" type="ORF">RND81_06G117500</name>
</gene>
<proteinExistence type="predicted"/>
<evidence type="ECO:0000313" key="1">
    <source>
        <dbReference type="EMBL" id="KAK9714755.1"/>
    </source>
</evidence>
<dbReference type="AlphaFoldDB" id="A0AAW1KC25"/>
<dbReference type="Proteomes" id="UP001443914">
    <property type="component" value="Unassembled WGS sequence"/>
</dbReference>